<organism evidence="5 6">
    <name type="scientific">Pseudogracilibacillus auburnensis</name>
    <dbReference type="NCBI Taxonomy" id="1494959"/>
    <lineage>
        <taxon>Bacteria</taxon>
        <taxon>Bacillati</taxon>
        <taxon>Bacillota</taxon>
        <taxon>Bacilli</taxon>
        <taxon>Bacillales</taxon>
        <taxon>Bacillaceae</taxon>
        <taxon>Pseudogracilibacillus</taxon>
    </lineage>
</organism>
<gene>
    <name evidence="5" type="ORF">DFR56_1243</name>
</gene>
<dbReference type="PANTHER" id="PTHR47514">
    <property type="entry name" value="TRANSKETOLASE N-TERMINAL SECTION-RELATED"/>
    <property type="match status" value="1"/>
</dbReference>
<proteinExistence type="inferred from homology"/>
<comment type="cofactor">
    <cofactor evidence="1">
        <name>thiamine diphosphate</name>
        <dbReference type="ChEBI" id="CHEBI:58937"/>
    </cofactor>
</comment>
<dbReference type="Gene3D" id="3.40.50.970">
    <property type="match status" value="1"/>
</dbReference>
<dbReference type="RefSeq" id="WP_110397470.1">
    <property type="nucleotide sequence ID" value="NZ_JBHUHB010000001.1"/>
</dbReference>
<dbReference type="PANTHER" id="PTHR47514:SF1">
    <property type="entry name" value="TRANSKETOLASE N-TERMINAL SECTION-RELATED"/>
    <property type="match status" value="1"/>
</dbReference>
<dbReference type="EMBL" id="QJJQ01000024">
    <property type="protein sequence ID" value="PXW80895.1"/>
    <property type="molecule type" value="Genomic_DNA"/>
</dbReference>
<evidence type="ECO:0000256" key="3">
    <source>
        <dbReference type="ARBA" id="ARBA00023052"/>
    </source>
</evidence>
<accession>A0A2V3VLK4</accession>
<dbReference type="SUPFAM" id="SSF52518">
    <property type="entry name" value="Thiamin diphosphate-binding fold (THDP-binding)"/>
    <property type="match status" value="1"/>
</dbReference>
<keyword evidence="6" id="KW-1185">Reference proteome</keyword>
<reference evidence="5 6" key="1">
    <citation type="submission" date="2018-05" db="EMBL/GenBank/DDBJ databases">
        <title>Genomic Encyclopedia of Type Strains, Phase IV (KMG-IV): sequencing the most valuable type-strain genomes for metagenomic binning, comparative biology and taxonomic classification.</title>
        <authorList>
            <person name="Goeker M."/>
        </authorList>
    </citation>
    <scope>NUCLEOTIDE SEQUENCE [LARGE SCALE GENOMIC DNA]</scope>
    <source>
        <strain evidence="5 6">DSM 28556</strain>
    </source>
</reference>
<evidence type="ECO:0000256" key="1">
    <source>
        <dbReference type="ARBA" id="ARBA00001964"/>
    </source>
</evidence>
<feature type="domain" description="Transketolase N-terminal" evidence="4">
    <location>
        <begin position="6"/>
        <end position="265"/>
    </location>
</feature>
<dbReference type="AlphaFoldDB" id="A0A2V3VLK4"/>
<evidence type="ECO:0000313" key="6">
    <source>
        <dbReference type="Proteomes" id="UP000247978"/>
    </source>
</evidence>
<dbReference type="Proteomes" id="UP000247978">
    <property type="component" value="Unassembled WGS sequence"/>
</dbReference>
<name>A0A2V3VLK4_9BACI</name>
<dbReference type="InterPro" id="IPR029061">
    <property type="entry name" value="THDP-binding"/>
</dbReference>
<dbReference type="Pfam" id="PF00456">
    <property type="entry name" value="Transketolase_N"/>
    <property type="match status" value="1"/>
</dbReference>
<evidence type="ECO:0000313" key="5">
    <source>
        <dbReference type="EMBL" id="PXW80895.1"/>
    </source>
</evidence>
<dbReference type="InterPro" id="IPR005474">
    <property type="entry name" value="Transketolase_N"/>
</dbReference>
<dbReference type="CDD" id="cd02012">
    <property type="entry name" value="TPP_TK"/>
    <property type="match status" value="1"/>
</dbReference>
<comment type="similarity">
    <text evidence="2">Belongs to the transketolase family.</text>
</comment>
<evidence type="ECO:0000256" key="2">
    <source>
        <dbReference type="ARBA" id="ARBA00007131"/>
    </source>
</evidence>
<keyword evidence="3" id="KW-0786">Thiamine pyrophosphate</keyword>
<comment type="caution">
    <text evidence="5">The sequence shown here is derived from an EMBL/GenBank/DDBJ whole genome shotgun (WGS) entry which is preliminary data.</text>
</comment>
<sequence length="278" mass="31768">MDDLKEFARKIRQGVIEVVYRQKQGHIGGPLSMADVLAFLYREELQIDPKRPDWEERDRFVLSKGHSAIALYVAMALRGFFEYDELFTFDELHSRLQAHPDMTKLPGIDMSTGSLGQGLSAAVGMALSAKLQHKDFRVFAMIGDGESQEGQIWEAARIAQRYKLDNLIAILDHNHLQQYGWIGEDMKTRMAPENDPAAKWRAFGFDVQEINGHDFSRIKQAFFYANNEKNERPHMIIANTIKGKGISFMENQYGWHSNVPSDEQYQQAIQELAGVSNE</sequence>
<evidence type="ECO:0000259" key="4">
    <source>
        <dbReference type="Pfam" id="PF00456"/>
    </source>
</evidence>
<dbReference type="OrthoDB" id="8732661at2"/>
<protein>
    <submittedName>
        <fullName evidence="5">Transketolase</fullName>
    </submittedName>
</protein>